<gene>
    <name evidence="1" type="ORF">CDAR_271631</name>
</gene>
<proteinExistence type="predicted"/>
<protein>
    <submittedName>
        <fullName evidence="1">Uncharacterized protein</fullName>
    </submittedName>
</protein>
<reference evidence="1 2" key="1">
    <citation type="submission" date="2021-06" db="EMBL/GenBank/DDBJ databases">
        <title>Caerostris darwini draft genome.</title>
        <authorList>
            <person name="Kono N."/>
            <person name="Arakawa K."/>
        </authorList>
    </citation>
    <scope>NUCLEOTIDE SEQUENCE [LARGE SCALE GENOMIC DNA]</scope>
</reference>
<evidence type="ECO:0000313" key="1">
    <source>
        <dbReference type="EMBL" id="GIY39717.1"/>
    </source>
</evidence>
<dbReference type="AlphaFoldDB" id="A0AAV4T4W6"/>
<accession>A0AAV4T4W6</accession>
<organism evidence="1 2">
    <name type="scientific">Caerostris darwini</name>
    <dbReference type="NCBI Taxonomy" id="1538125"/>
    <lineage>
        <taxon>Eukaryota</taxon>
        <taxon>Metazoa</taxon>
        <taxon>Ecdysozoa</taxon>
        <taxon>Arthropoda</taxon>
        <taxon>Chelicerata</taxon>
        <taxon>Arachnida</taxon>
        <taxon>Araneae</taxon>
        <taxon>Araneomorphae</taxon>
        <taxon>Entelegynae</taxon>
        <taxon>Araneoidea</taxon>
        <taxon>Araneidae</taxon>
        <taxon>Caerostris</taxon>
    </lineage>
</organism>
<keyword evidence="2" id="KW-1185">Reference proteome</keyword>
<name>A0AAV4T4W6_9ARAC</name>
<comment type="caution">
    <text evidence="1">The sequence shown here is derived from an EMBL/GenBank/DDBJ whole genome shotgun (WGS) entry which is preliminary data.</text>
</comment>
<dbReference type="Proteomes" id="UP001054837">
    <property type="component" value="Unassembled WGS sequence"/>
</dbReference>
<dbReference type="EMBL" id="BPLQ01008836">
    <property type="protein sequence ID" value="GIY39717.1"/>
    <property type="molecule type" value="Genomic_DNA"/>
</dbReference>
<sequence>MAFQEALIPQEHRSQLSVERQNRKLRLYDPISRLWDERKDTQDQRDRVTTQMKEKRQSVLSQRCVEERLQVISFVKA</sequence>
<evidence type="ECO:0000313" key="2">
    <source>
        <dbReference type="Proteomes" id="UP001054837"/>
    </source>
</evidence>